<dbReference type="InterPro" id="IPR000182">
    <property type="entry name" value="GNAT_dom"/>
</dbReference>
<dbReference type="Pfam" id="PF13508">
    <property type="entry name" value="Acetyltransf_7"/>
    <property type="match status" value="1"/>
</dbReference>
<dbReference type="GO" id="GO:0016747">
    <property type="term" value="F:acyltransferase activity, transferring groups other than amino-acyl groups"/>
    <property type="evidence" value="ECO:0007669"/>
    <property type="project" value="InterPro"/>
</dbReference>
<dbReference type="RefSeq" id="WP_044758524.1">
    <property type="nucleotide sequence ID" value="NZ_CEEJ01000016.1"/>
</dbReference>
<evidence type="ECO:0000256" key="2">
    <source>
        <dbReference type="ARBA" id="ARBA00023315"/>
    </source>
</evidence>
<keyword evidence="2" id="KW-0012">Acyltransferase</keyword>
<dbReference type="PANTHER" id="PTHR43420:SF52">
    <property type="entry name" value="N-ACETYLTRANSFERASE YODP"/>
    <property type="match status" value="1"/>
</dbReference>
<dbReference type="PANTHER" id="PTHR43420">
    <property type="entry name" value="ACETYLTRANSFERASE"/>
    <property type="match status" value="1"/>
</dbReference>
<feature type="domain" description="N-acetyltransferase" evidence="3">
    <location>
        <begin position="1"/>
        <end position="143"/>
    </location>
</feature>
<gene>
    <name evidence="4" type="ORF">ERS132406_00027</name>
</gene>
<dbReference type="AlphaFoldDB" id="A0A0Z8DWJ6"/>
<protein>
    <submittedName>
        <fullName evidence="4">Acetyltransferase (GNAT) family protein</fullName>
    </submittedName>
</protein>
<evidence type="ECO:0000313" key="5">
    <source>
        <dbReference type="Proteomes" id="UP000072083"/>
    </source>
</evidence>
<proteinExistence type="predicted"/>
<evidence type="ECO:0000259" key="3">
    <source>
        <dbReference type="PROSITE" id="PS51186"/>
    </source>
</evidence>
<sequence>MIRPIEKGDLVVIREINAQSLGYDCSLEQTERQFFRCTSTLGHILLAYIDDISGAVQGYIHAQVYESLYSDTGLNILGLAVLPSHQGQGIGASLLKAVEQISQKECYHFIRLNSAESRLQAHLFYEKNGYHSDKMQKRFIKHI</sequence>
<name>A0A0Z8DWJ6_STRSU</name>
<dbReference type="InterPro" id="IPR050680">
    <property type="entry name" value="YpeA/RimI_acetyltransf"/>
</dbReference>
<organism evidence="4 5">
    <name type="scientific">Streptococcus suis</name>
    <dbReference type="NCBI Taxonomy" id="1307"/>
    <lineage>
        <taxon>Bacteria</taxon>
        <taxon>Bacillati</taxon>
        <taxon>Bacillota</taxon>
        <taxon>Bacilli</taxon>
        <taxon>Lactobacillales</taxon>
        <taxon>Streptococcaceae</taxon>
        <taxon>Streptococcus</taxon>
    </lineage>
</organism>
<dbReference type="Gene3D" id="3.40.630.30">
    <property type="match status" value="1"/>
</dbReference>
<keyword evidence="1 4" id="KW-0808">Transferase</keyword>
<evidence type="ECO:0000256" key="1">
    <source>
        <dbReference type="ARBA" id="ARBA00022679"/>
    </source>
</evidence>
<reference evidence="4 5" key="1">
    <citation type="submission" date="2016-02" db="EMBL/GenBank/DDBJ databases">
        <authorList>
            <consortium name="Pathogen Informatics"/>
        </authorList>
    </citation>
    <scope>NUCLEOTIDE SEQUENCE [LARGE SCALE GENOMIC DNA]</scope>
    <source>
        <strain evidence="4 5">LSS44</strain>
    </source>
</reference>
<accession>A0A0Z8DWJ6</accession>
<dbReference type="Proteomes" id="UP000072083">
    <property type="component" value="Unassembled WGS sequence"/>
</dbReference>
<evidence type="ECO:0000313" key="4">
    <source>
        <dbReference type="EMBL" id="CYU51508.1"/>
    </source>
</evidence>
<dbReference type="EMBL" id="FIGZ01000001">
    <property type="protein sequence ID" value="CYU51508.1"/>
    <property type="molecule type" value="Genomic_DNA"/>
</dbReference>
<dbReference type="PROSITE" id="PS51186">
    <property type="entry name" value="GNAT"/>
    <property type="match status" value="1"/>
</dbReference>
<dbReference type="CDD" id="cd04301">
    <property type="entry name" value="NAT_SF"/>
    <property type="match status" value="1"/>
</dbReference>
<dbReference type="SUPFAM" id="SSF55729">
    <property type="entry name" value="Acyl-CoA N-acyltransferases (Nat)"/>
    <property type="match status" value="1"/>
</dbReference>
<dbReference type="InterPro" id="IPR016181">
    <property type="entry name" value="Acyl_CoA_acyltransferase"/>
</dbReference>